<evidence type="ECO:0000313" key="1">
    <source>
        <dbReference type="EMBL" id="QKY73292.1"/>
    </source>
</evidence>
<dbReference type="Proteomes" id="UP000509790">
    <property type="component" value="Chromosome"/>
</dbReference>
<dbReference type="AlphaFoldDB" id="A0A859IH44"/>
<sequence length="110" mass="12588">MKGLIKLRFISKLDNGELAVSPLFIRKEWIFCIGYYCGNPIPIIPDDLSAYEDKIITAKHKENSSLIFVNDYALGFIRGALQYPEYQLMDNGASFIVYESPEEIMALMKE</sequence>
<gene>
    <name evidence="1" type="ORF">FLK62_08620</name>
</gene>
<dbReference type="EMBL" id="CP041334">
    <property type="protein sequence ID" value="QKY73292.1"/>
    <property type="molecule type" value="Genomic_DNA"/>
</dbReference>
<evidence type="ECO:0000313" key="2">
    <source>
        <dbReference type="Proteomes" id="UP000509790"/>
    </source>
</evidence>
<dbReference type="RefSeq" id="WP_176443785.1">
    <property type="nucleotide sequence ID" value="NZ_CP041334.1"/>
</dbReference>
<organism evidence="1 2">
    <name type="scientific">Glaesserella parasuis</name>
    <name type="common">Haemophilus parasuis</name>
    <dbReference type="NCBI Taxonomy" id="738"/>
    <lineage>
        <taxon>Bacteria</taxon>
        <taxon>Pseudomonadati</taxon>
        <taxon>Pseudomonadota</taxon>
        <taxon>Gammaproteobacteria</taxon>
        <taxon>Pasteurellales</taxon>
        <taxon>Pasteurellaceae</taxon>
        <taxon>Glaesserella</taxon>
    </lineage>
</organism>
<protein>
    <submittedName>
        <fullName evidence="1">Uncharacterized protein</fullName>
    </submittedName>
</protein>
<accession>A0A859IH44</accession>
<name>A0A859IH44_GLAPU</name>
<reference evidence="1 2" key="1">
    <citation type="submission" date="2019-06" db="EMBL/GenBank/DDBJ databases">
        <title>Complete genome sequence of Haemophilus parasuis HPS412.</title>
        <authorList>
            <person name="Yang S."/>
            <person name="Huang C."/>
        </authorList>
    </citation>
    <scope>NUCLEOTIDE SEQUENCE [LARGE SCALE GENOMIC DNA]</scope>
    <source>
        <strain evidence="1 2">HPS412</strain>
    </source>
</reference>
<proteinExistence type="predicted"/>